<dbReference type="GO" id="GO:0036503">
    <property type="term" value="P:ERAD pathway"/>
    <property type="evidence" value="ECO:0007669"/>
    <property type="project" value="TreeGrafter"/>
</dbReference>
<feature type="region of interest" description="Disordered" evidence="14">
    <location>
        <begin position="637"/>
        <end position="663"/>
    </location>
</feature>
<gene>
    <name evidence="16" type="ORF">C0Q70_10024</name>
</gene>
<keyword evidence="9 13" id="KW-0378">Hydrolase</keyword>
<feature type="region of interest" description="Disordered" evidence="14">
    <location>
        <begin position="697"/>
        <end position="741"/>
    </location>
</feature>
<dbReference type="Pfam" id="PF18716">
    <property type="entry name" value="VATC"/>
    <property type="match status" value="1"/>
</dbReference>
<dbReference type="InterPro" id="IPR047139">
    <property type="entry name" value="ANKZ1/VMS1"/>
</dbReference>
<feature type="compositionally biased region" description="Polar residues" evidence="14">
    <location>
        <begin position="637"/>
        <end position="647"/>
    </location>
</feature>
<feature type="compositionally biased region" description="Polar residues" evidence="14">
    <location>
        <begin position="488"/>
        <end position="497"/>
    </location>
</feature>
<evidence type="ECO:0000256" key="13">
    <source>
        <dbReference type="PROSITE-ProRule" id="PRU01389"/>
    </source>
</evidence>
<comment type="caution">
    <text evidence="16">The sequence shown here is derived from an EMBL/GenBank/DDBJ whole genome shotgun (WGS) entry which is preliminary data.</text>
</comment>
<dbReference type="AlphaFoldDB" id="A0A2T7PBG2"/>
<organism evidence="16 17">
    <name type="scientific">Pomacea canaliculata</name>
    <name type="common">Golden apple snail</name>
    <dbReference type="NCBI Taxonomy" id="400727"/>
    <lineage>
        <taxon>Eukaryota</taxon>
        <taxon>Metazoa</taxon>
        <taxon>Spiralia</taxon>
        <taxon>Lophotrochozoa</taxon>
        <taxon>Mollusca</taxon>
        <taxon>Gastropoda</taxon>
        <taxon>Caenogastropoda</taxon>
        <taxon>Architaenioglossa</taxon>
        <taxon>Ampullarioidea</taxon>
        <taxon>Ampullariidae</taxon>
        <taxon>Pomacea</taxon>
    </lineage>
</organism>
<accession>A0A2T7PBG2</accession>
<dbReference type="GO" id="GO:0005737">
    <property type="term" value="C:cytoplasm"/>
    <property type="evidence" value="ECO:0007669"/>
    <property type="project" value="UniProtKB-SubCell"/>
</dbReference>
<evidence type="ECO:0000256" key="12">
    <source>
        <dbReference type="ARBA" id="ARBA00023054"/>
    </source>
</evidence>
<dbReference type="GO" id="GO:0004519">
    <property type="term" value="F:endonuclease activity"/>
    <property type="evidence" value="ECO:0007669"/>
    <property type="project" value="UniProtKB-KW"/>
</dbReference>
<feature type="compositionally biased region" description="Basic and acidic residues" evidence="14">
    <location>
        <begin position="588"/>
        <end position="599"/>
    </location>
</feature>
<feature type="region of interest" description="Disordered" evidence="14">
    <location>
        <begin position="820"/>
        <end position="839"/>
    </location>
</feature>
<dbReference type="OrthoDB" id="429841at2759"/>
<feature type="compositionally biased region" description="Polar residues" evidence="14">
    <location>
        <begin position="601"/>
        <end position="610"/>
    </location>
</feature>
<feature type="active site" evidence="13">
    <location>
        <position position="272"/>
    </location>
</feature>
<feature type="compositionally biased region" description="Basic residues" evidence="14">
    <location>
        <begin position="474"/>
        <end position="485"/>
    </location>
</feature>
<keyword evidence="5" id="KW-0479">Metal-binding</keyword>
<keyword evidence="12" id="KW-0175">Coiled coil</keyword>
<dbReference type="PANTHER" id="PTHR16036">
    <property type="entry name" value="ANKYRIN REPEAT AND ZINC FINGER DOMAIN-CONTAINING PROTEIN 1"/>
    <property type="match status" value="1"/>
</dbReference>
<keyword evidence="7 13" id="KW-0255">Endonuclease</keyword>
<dbReference type="InterPro" id="IPR013087">
    <property type="entry name" value="Znf_C2H2_type"/>
</dbReference>
<feature type="region of interest" description="Disordered" evidence="14">
    <location>
        <begin position="123"/>
        <end position="184"/>
    </location>
</feature>
<dbReference type="PROSITE" id="PS00028">
    <property type="entry name" value="ZINC_FINGER_C2H2_1"/>
    <property type="match status" value="1"/>
</dbReference>
<keyword evidence="4 13" id="KW-0540">Nuclease</keyword>
<dbReference type="PROSITE" id="PS52044">
    <property type="entry name" value="VLRF1"/>
    <property type="match status" value="1"/>
</dbReference>
<evidence type="ECO:0000256" key="6">
    <source>
        <dbReference type="ARBA" id="ARBA00022737"/>
    </source>
</evidence>
<reference evidence="16 17" key="1">
    <citation type="submission" date="2018-04" db="EMBL/GenBank/DDBJ databases">
        <title>The genome of golden apple snail Pomacea canaliculata provides insight into stress tolerance and invasive adaptation.</title>
        <authorList>
            <person name="Liu C."/>
            <person name="Liu B."/>
            <person name="Ren Y."/>
            <person name="Zhang Y."/>
            <person name="Wang H."/>
            <person name="Li S."/>
            <person name="Jiang F."/>
            <person name="Yin L."/>
            <person name="Zhang G."/>
            <person name="Qian W."/>
            <person name="Fan W."/>
        </authorList>
    </citation>
    <scope>NUCLEOTIDE SEQUENCE [LARGE SCALE GENOMIC DNA]</scope>
    <source>
        <strain evidence="16">SZHN2017</strain>
        <tissue evidence="16">Muscle</tissue>
    </source>
</reference>
<feature type="compositionally biased region" description="Basic and acidic residues" evidence="14">
    <location>
        <begin position="700"/>
        <end position="741"/>
    </location>
</feature>
<evidence type="ECO:0000256" key="14">
    <source>
        <dbReference type="SAM" id="MobiDB-lite"/>
    </source>
</evidence>
<dbReference type="Proteomes" id="UP000245119">
    <property type="component" value="Linkage Group LG5"/>
</dbReference>
<dbReference type="Pfam" id="PF18826">
    <property type="entry name" value="bVLRF1"/>
    <property type="match status" value="1"/>
</dbReference>
<sequence length="992" mass="110216">MAQVLSKKLVYKQSSNYSSCLLSEVNTAQQMLAGLMIASCNPTADDILLEEKDRPESLDTESPESEDPSRRQHVISTRMSCSYCSSIFSSRNEQKSHFKCDWHRYNLKQHLRGRKPISEEAFEEMTSDVSSISGSEDSSESSKESGDEAVTSSAVPVNLKKFTCDNSDSERESKTQENSSLATTRKMPKLFMKNSKGQLISIYHCVLYHKKNPPSTVAGLLKMALDAVTYSRVAVIMLAGGHFAAAVFDGSQAVMHKTFHRYVVRAKRGTVQSVRDNQGSAPKSAGASLRRYNEAALAQEIQELLNSWSTFLGACHLIFLKASTYSRHIFFGGKSPALSKSDLRIRTIPFATGRPTHNELKRVHHMLMSVECYGAEDEIKGFLPKSPSRFINPDNGLLEARPMLTQKPSFSRKKKLEVATEKPISSSDKELKQTEDTGNEDEEESATEVELVEKVMEMNTQHLIEFDIWDGKQNKKNKKKKKKKEVPKSSQAPCDNLRSSKAETDNESPELQNKLYTACKSGNHEQLVQLLQQLYLLDRSPNINSQSDLGKQKELEERRISTGQILGSVSVSSGDQVQENVPPSEVSDFNHSKGGDGHLVDSQNGDSSVKNMLCGEKTPNIRREDKVAALDELCLSSQSDQQQTNDGNGKHARDSAGKTAYSLAESKEVRNVFRRFRGNHPDRYNYEAAQIPIALTTDMEMERKRKETEKKKMQKKAKQERLKERKAEEAKAATEQKEKERYLALSDREKRALAAERRLLQQSATSGAASPVLSRCFQCGTDITGKVPFEYCDFKFCTPKCLKDHRSRCRLSTDGAQETRLTVEEARPPHRRSSPTLRTDQASKTWDHTWLAGCRLIPAINRTGTPLSHCSQLLPPISPLLSPPADVVATRFLHISSKPKVWLAPLLDAGSAWPPHLAALLQRSVEDSTGGMSRHASHGVDKGRNGLGVASTALAGSDSKTGRLSFTSQSQIVSRKLNMANAVATSPSSVNQ</sequence>
<evidence type="ECO:0000256" key="1">
    <source>
        <dbReference type="ARBA" id="ARBA00004496"/>
    </source>
</evidence>
<feature type="region of interest" description="Disordered" evidence="14">
    <location>
        <begin position="394"/>
        <end position="448"/>
    </location>
</feature>
<feature type="region of interest" description="Disordered" evidence="14">
    <location>
        <begin position="54"/>
        <end position="73"/>
    </location>
</feature>
<evidence type="ECO:0000256" key="10">
    <source>
        <dbReference type="ARBA" id="ARBA00022833"/>
    </source>
</evidence>
<keyword evidence="17" id="KW-1185">Reference proteome</keyword>
<keyword evidence="6" id="KW-0677">Repeat</keyword>
<dbReference type="STRING" id="400727.A0A2T7PBG2"/>
<proteinExistence type="inferred from homology"/>
<feature type="region of interest" description="Disordered" evidence="14">
    <location>
        <begin position="474"/>
        <end position="510"/>
    </location>
</feature>
<evidence type="ECO:0000256" key="3">
    <source>
        <dbReference type="ARBA" id="ARBA00022490"/>
    </source>
</evidence>
<evidence type="ECO:0000259" key="15">
    <source>
        <dbReference type="PROSITE" id="PS52044"/>
    </source>
</evidence>
<evidence type="ECO:0000256" key="9">
    <source>
        <dbReference type="ARBA" id="ARBA00022801"/>
    </source>
</evidence>
<keyword evidence="10" id="KW-0862">Zinc</keyword>
<evidence type="ECO:0000256" key="4">
    <source>
        <dbReference type="ARBA" id="ARBA00022722"/>
    </source>
</evidence>
<dbReference type="InterPro" id="IPR041175">
    <property type="entry name" value="VLRF1/Vms1"/>
</dbReference>
<comment type="subcellular location">
    <subcellularLocation>
        <location evidence="1">Cytoplasm</location>
    </subcellularLocation>
</comment>
<feature type="region of interest" description="Disordered" evidence="14">
    <location>
        <begin position="571"/>
        <end position="613"/>
    </location>
</feature>
<feature type="compositionally biased region" description="Acidic residues" evidence="14">
    <location>
        <begin position="437"/>
        <end position="447"/>
    </location>
</feature>
<keyword evidence="8" id="KW-0863">Zinc-finger</keyword>
<dbReference type="EMBL" id="PZQS01000005">
    <property type="protein sequence ID" value="PVD30749.1"/>
    <property type="molecule type" value="Genomic_DNA"/>
</dbReference>
<comment type="similarity">
    <text evidence="2 13">Belongs to the ANKZF1/VMS1 family.</text>
</comment>
<comment type="domain">
    <text evidence="13">The VLRF1 domain mediates binding to the 60S ribosomal subunit.</text>
</comment>
<dbReference type="GO" id="GO:0016787">
    <property type="term" value="F:hydrolase activity"/>
    <property type="evidence" value="ECO:0007669"/>
    <property type="project" value="UniProtKB-KW"/>
</dbReference>
<feature type="domain" description="VLRF1" evidence="15">
    <location>
        <begin position="229"/>
        <end position="370"/>
    </location>
</feature>
<evidence type="ECO:0000256" key="5">
    <source>
        <dbReference type="ARBA" id="ARBA00022723"/>
    </source>
</evidence>
<keyword evidence="11" id="KW-0040">ANK repeat</keyword>
<evidence type="ECO:0000313" key="16">
    <source>
        <dbReference type="EMBL" id="PVD30749.1"/>
    </source>
</evidence>
<feature type="compositionally biased region" description="Low complexity" evidence="14">
    <location>
        <begin position="127"/>
        <end position="136"/>
    </location>
</feature>
<evidence type="ECO:0000256" key="2">
    <source>
        <dbReference type="ARBA" id="ARBA00009262"/>
    </source>
</evidence>
<evidence type="ECO:0000256" key="8">
    <source>
        <dbReference type="ARBA" id="ARBA00022771"/>
    </source>
</evidence>
<evidence type="ECO:0000256" key="7">
    <source>
        <dbReference type="ARBA" id="ARBA00022759"/>
    </source>
</evidence>
<protein>
    <recommendedName>
        <fullName evidence="15">VLRF1 domain-containing protein</fullName>
    </recommendedName>
</protein>
<keyword evidence="3 13" id="KW-0963">Cytoplasm</keyword>
<evidence type="ECO:0000256" key="11">
    <source>
        <dbReference type="ARBA" id="ARBA00023043"/>
    </source>
</evidence>
<evidence type="ECO:0000313" key="17">
    <source>
        <dbReference type="Proteomes" id="UP000245119"/>
    </source>
</evidence>
<dbReference type="PANTHER" id="PTHR16036:SF2">
    <property type="entry name" value="TRNA ENDONUCLEASE ANKZF1"/>
    <property type="match status" value="1"/>
</dbReference>
<dbReference type="InterPro" id="IPR041540">
    <property type="entry name" value="VATC"/>
</dbReference>
<name>A0A2T7PBG2_POMCA</name>
<dbReference type="GO" id="GO:0008270">
    <property type="term" value="F:zinc ion binding"/>
    <property type="evidence" value="ECO:0007669"/>
    <property type="project" value="UniProtKB-KW"/>
</dbReference>